<feature type="transmembrane region" description="Helical" evidence="1">
    <location>
        <begin position="60"/>
        <end position="77"/>
    </location>
</feature>
<dbReference type="PANTHER" id="PTHR32251">
    <property type="entry name" value="3-OXO-5-ALPHA-STEROID 4-DEHYDROGENASE"/>
    <property type="match status" value="1"/>
</dbReference>
<sequence>MRDIAEAAIIIVVMNGLGFLWAFTRKTESLTDLIYSLSFLVVAAWGYFRLTEVDWGQGMVFGMVTLWAGRLGIYLFRRIHAMGKDDRFDEMRESLTSLGGFWFFQALTILIVSLPFIFYLNRGLPPENLTLTYVGTGIWLVGFVLETVADFQKFSFKQNPANKGKFMRGGLWDVVQHPNYLGEMLVWIGVFIACLPGIRGPEWIGILSPLWVIVILIFVSGIPMLQESWSEKYGDDPEFQKHQKNTSKLIPYIY</sequence>
<dbReference type="Gene3D" id="1.20.120.1630">
    <property type="match status" value="1"/>
</dbReference>
<protein>
    <submittedName>
        <fullName evidence="2">DUF1295 domain-containing protein</fullName>
    </submittedName>
</protein>
<gene>
    <name evidence="2" type="ORF">HKN21_13355</name>
</gene>
<dbReference type="Pfam" id="PF06966">
    <property type="entry name" value="DUF1295"/>
    <property type="match status" value="1"/>
</dbReference>
<feature type="transmembrane region" description="Helical" evidence="1">
    <location>
        <begin position="131"/>
        <end position="149"/>
    </location>
</feature>
<feature type="transmembrane region" description="Helical" evidence="1">
    <location>
        <begin position="6"/>
        <end position="23"/>
    </location>
</feature>
<keyword evidence="1" id="KW-0812">Transmembrane</keyword>
<proteinExistence type="predicted"/>
<feature type="transmembrane region" description="Helical" evidence="1">
    <location>
        <begin position="204"/>
        <end position="225"/>
    </location>
</feature>
<organism evidence="2 3">
    <name type="scientific">Eiseniibacteriota bacterium</name>
    <dbReference type="NCBI Taxonomy" id="2212470"/>
    <lineage>
        <taxon>Bacteria</taxon>
        <taxon>Candidatus Eiseniibacteriota</taxon>
    </lineage>
</organism>
<keyword evidence="1" id="KW-0472">Membrane</keyword>
<dbReference type="Proteomes" id="UP000547674">
    <property type="component" value="Unassembled WGS sequence"/>
</dbReference>
<comment type="caution">
    <text evidence="2">The sequence shown here is derived from an EMBL/GenBank/DDBJ whole genome shotgun (WGS) entry which is preliminary data.</text>
</comment>
<evidence type="ECO:0000313" key="3">
    <source>
        <dbReference type="Proteomes" id="UP000547674"/>
    </source>
</evidence>
<feature type="transmembrane region" description="Helical" evidence="1">
    <location>
        <begin position="98"/>
        <end position="119"/>
    </location>
</feature>
<feature type="transmembrane region" description="Helical" evidence="1">
    <location>
        <begin position="30"/>
        <end position="48"/>
    </location>
</feature>
<accession>A0A7Y2H343</accession>
<dbReference type="EMBL" id="JABDJR010000537">
    <property type="protein sequence ID" value="NNF07744.1"/>
    <property type="molecule type" value="Genomic_DNA"/>
</dbReference>
<evidence type="ECO:0000313" key="2">
    <source>
        <dbReference type="EMBL" id="NNF07744.1"/>
    </source>
</evidence>
<dbReference type="InterPro" id="IPR010721">
    <property type="entry name" value="UstE-like"/>
</dbReference>
<evidence type="ECO:0000256" key="1">
    <source>
        <dbReference type="SAM" id="Phobius"/>
    </source>
</evidence>
<name>A0A7Y2H343_UNCEI</name>
<dbReference type="PANTHER" id="PTHR32251:SF17">
    <property type="entry name" value="STEROID 5-ALPHA REDUCTASE C-TERMINAL DOMAIN-CONTAINING PROTEIN"/>
    <property type="match status" value="1"/>
</dbReference>
<reference evidence="2 3" key="1">
    <citation type="submission" date="2020-03" db="EMBL/GenBank/DDBJ databases">
        <title>Metabolic flexibility allows generalist bacteria to become dominant in a frequently disturbed ecosystem.</title>
        <authorList>
            <person name="Chen Y.-J."/>
            <person name="Leung P.M."/>
            <person name="Bay S.K."/>
            <person name="Hugenholtz P."/>
            <person name="Kessler A.J."/>
            <person name="Shelley G."/>
            <person name="Waite D.W."/>
            <person name="Cook P.L."/>
            <person name="Greening C."/>
        </authorList>
    </citation>
    <scope>NUCLEOTIDE SEQUENCE [LARGE SCALE GENOMIC DNA]</scope>
    <source>
        <strain evidence="2">SS_bin_28</strain>
    </source>
</reference>
<keyword evidence="1" id="KW-1133">Transmembrane helix</keyword>
<dbReference type="AlphaFoldDB" id="A0A7Y2H343"/>
<dbReference type="PROSITE" id="PS50244">
    <property type="entry name" value="S5A_REDUCTASE"/>
    <property type="match status" value="1"/>
</dbReference>
<dbReference type="GO" id="GO:0016020">
    <property type="term" value="C:membrane"/>
    <property type="evidence" value="ECO:0007669"/>
    <property type="project" value="TreeGrafter"/>
</dbReference>